<dbReference type="STRING" id="1802516.A3A75_05350"/>
<proteinExistence type="predicted"/>
<dbReference type="EMBL" id="MGHC01000027">
    <property type="protein sequence ID" value="OGM59063.1"/>
    <property type="molecule type" value="Genomic_DNA"/>
</dbReference>
<protein>
    <submittedName>
        <fullName evidence="1">Uncharacterized protein</fullName>
    </submittedName>
</protein>
<dbReference type="AlphaFoldDB" id="A0A1F8B4U9"/>
<reference evidence="1 2" key="1">
    <citation type="journal article" date="2016" name="Nat. Commun.">
        <title>Thousands of microbial genomes shed light on interconnected biogeochemical processes in an aquifer system.</title>
        <authorList>
            <person name="Anantharaman K."/>
            <person name="Brown C.T."/>
            <person name="Hug L.A."/>
            <person name="Sharon I."/>
            <person name="Castelle C.J."/>
            <person name="Probst A.J."/>
            <person name="Thomas B.C."/>
            <person name="Singh A."/>
            <person name="Wilkins M.J."/>
            <person name="Karaoz U."/>
            <person name="Brodie E.L."/>
            <person name="Williams K.H."/>
            <person name="Hubbard S.S."/>
            <person name="Banfield J.F."/>
        </authorList>
    </citation>
    <scope>NUCLEOTIDE SEQUENCE [LARGE SCALE GENOMIC DNA]</scope>
</reference>
<sequence>MDNKKKDFTQIGDVLKKFHKDEDKYISREFQKYGYDLAEELGDLKRVSLYIKLAKETPRGFLEAAKNFVKDAYNVKSKGRLFMWKLKELKTQSSNVKSTSKNPKLK</sequence>
<organism evidence="1 2">
    <name type="scientific">Candidatus Woesebacteria bacterium RIFCSPLOWO2_01_FULL_39_10</name>
    <dbReference type="NCBI Taxonomy" id="1802516"/>
    <lineage>
        <taxon>Bacteria</taxon>
        <taxon>Candidatus Woeseibacteriota</taxon>
    </lineage>
</organism>
<comment type="caution">
    <text evidence="1">The sequence shown here is derived from an EMBL/GenBank/DDBJ whole genome shotgun (WGS) entry which is preliminary data.</text>
</comment>
<gene>
    <name evidence="1" type="ORF">A3A75_05350</name>
</gene>
<evidence type="ECO:0000313" key="1">
    <source>
        <dbReference type="EMBL" id="OGM59063.1"/>
    </source>
</evidence>
<name>A0A1F8B4U9_9BACT</name>
<accession>A0A1F8B4U9</accession>
<dbReference type="Proteomes" id="UP000179018">
    <property type="component" value="Unassembled WGS sequence"/>
</dbReference>
<evidence type="ECO:0000313" key="2">
    <source>
        <dbReference type="Proteomes" id="UP000179018"/>
    </source>
</evidence>